<dbReference type="Pfam" id="PF01594">
    <property type="entry name" value="AI-2E_transport"/>
    <property type="match status" value="1"/>
</dbReference>
<dbReference type="InterPro" id="IPR002549">
    <property type="entry name" value="AI-2E-like"/>
</dbReference>
<organism evidence="7 8">
    <name type="scientific">Amycolatopsis acidicola</name>
    <dbReference type="NCBI Taxonomy" id="2596893"/>
    <lineage>
        <taxon>Bacteria</taxon>
        <taxon>Bacillati</taxon>
        <taxon>Actinomycetota</taxon>
        <taxon>Actinomycetes</taxon>
        <taxon>Pseudonocardiales</taxon>
        <taxon>Pseudonocardiaceae</taxon>
        <taxon>Amycolatopsis</taxon>
    </lineage>
</organism>
<evidence type="ECO:0000256" key="3">
    <source>
        <dbReference type="ARBA" id="ARBA00022692"/>
    </source>
</evidence>
<evidence type="ECO:0000256" key="6">
    <source>
        <dbReference type="SAM" id="Phobius"/>
    </source>
</evidence>
<feature type="transmembrane region" description="Helical" evidence="6">
    <location>
        <begin position="24"/>
        <end position="44"/>
    </location>
</feature>
<feature type="transmembrane region" description="Helical" evidence="6">
    <location>
        <begin position="191"/>
        <end position="213"/>
    </location>
</feature>
<feature type="transmembrane region" description="Helical" evidence="6">
    <location>
        <begin position="256"/>
        <end position="274"/>
    </location>
</feature>
<proteinExistence type="inferred from homology"/>
<comment type="subcellular location">
    <subcellularLocation>
        <location evidence="1">Membrane</location>
        <topology evidence="1">Multi-pass membrane protein</topology>
    </subcellularLocation>
</comment>
<protein>
    <submittedName>
        <fullName evidence="7">AI-2E family transporter</fullName>
    </submittedName>
</protein>
<dbReference type="GO" id="GO:0055085">
    <property type="term" value="P:transmembrane transport"/>
    <property type="evidence" value="ECO:0007669"/>
    <property type="project" value="TreeGrafter"/>
</dbReference>
<gene>
    <name evidence="7" type="ORF">FPZ12_011050</name>
</gene>
<evidence type="ECO:0000256" key="1">
    <source>
        <dbReference type="ARBA" id="ARBA00004141"/>
    </source>
</evidence>
<sequence>MPRALILLIGGASAVILLAGMSIASWLIGPLFLAMVMVIALSPVPRWLRGHGVPSWAATTLLILLVYALVAALVLVLVVSVAQLATVLPTYAARANDLLASVTAFLSRHGIDPARLRPATDQLDFGKLAGYVETLLGAVTSVGTGVLFLLSLLLFVSIEATTARKRQLAIAADRPALSAALSSFVRNTRRYLLMTTLFGFIVAVLDTLGLVILDVPLPVLWGLLSFMTNYIPNIGFILGLVPPALLALLDGGWPRLIAVVVVYCVLNFVVQSVIQPRFVGGAVGLSTIATFVSLVLWGWILGPLGAILAVPLTLLAKALLVDVDPRARWVDALMGSHPPEPGDG</sequence>
<feature type="transmembrane region" description="Helical" evidence="6">
    <location>
        <begin position="219"/>
        <end position="249"/>
    </location>
</feature>
<evidence type="ECO:0000313" key="8">
    <source>
        <dbReference type="Proteomes" id="UP000319769"/>
    </source>
</evidence>
<dbReference type="PANTHER" id="PTHR21716">
    <property type="entry name" value="TRANSMEMBRANE PROTEIN"/>
    <property type="match status" value="1"/>
</dbReference>
<evidence type="ECO:0000256" key="4">
    <source>
        <dbReference type="ARBA" id="ARBA00022989"/>
    </source>
</evidence>
<dbReference type="PANTHER" id="PTHR21716:SF64">
    <property type="entry name" value="AI-2 TRANSPORT PROTEIN TQSA"/>
    <property type="match status" value="1"/>
</dbReference>
<dbReference type="OrthoDB" id="9799225at2"/>
<keyword evidence="3 6" id="KW-0812">Transmembrane</keyword>
<feature type="transmembrane region" description="Helical" evidence="6">
    <location>
        <begin position="135"/>
        <end position="156"/>
    </location>
</feature>
<accession>A0A5N0VCR2</accession>
<feature type="transmembrane region" description="Helical" evidence="6">
    <location>
        <begin position="294"/>
        <end position="316"/>
    </location>
</feature>
<evidence type="ECO:0000313" key="7">
    <source>
        <dbReference type="EMBL" id="KAA9162691.1"/>
    </source>
</evidence>
<dbReference type="EMBL" id="VMNW02000012">
    <property type="protein sequence ID" value="KAA9162691.1"/>
    <property type="molecule type" value="Genomic_DNA"/>
</dbReference>
<keyword evidence="8" id="KW-1185">Reference proteome</keyword>
<keyword evidence="4 6" id="KW-1133">Transmembrane helix</keyword>
<comment type="caution">
    <text evidence="7">The sequence shown here is derived from an EMBL/GenBank/DDBJ whole genome shotgun (WGS) entry which is preliminary data.</text>
</comment>
<dbReference type="GO" id="GO:0016020">
    <property type="term" value="C:membrane"/>
    <property type="evidence" value="ECO:0007669"/>
    <property type="project" value="UniProtKB-SubCell"/>
</dbReference>
<comment type="similarity">
    <text evidence="2">Belongs to the autoinducer-2 exporter (AI-2E) (TC 2.A.86) family.</text>
</comment>
<dbReference type="Proteomes" id="UP000319769">
    <property type="component" value="Unassembled WGS sequence"/>
</dbReference>
<evidence type="ECO:0000256" key="5">
    <source>
        <dbReference type="ARBA" id="ARBA00023136"/>
    </source>
</evidence>
<name>A0A5N0VCR2_9PSEU</name>
<evidence type="ECO:0000256" key="2">
    <source>
        <dbReference type="ARBA" id="ARBA00009773"/>
    </source>
</evidence>
<dbReference type="AlphaFoldDB" id="A0A5N0VCR2"/>
<feature type="transmembrane region" description="Helical" evidence="6">
    <location>
        <begin position="56"/>
        <end position="82"/>
    </location>
</feature>
<keyword evidence="5 6" id="KW-0472">Membrane</keyword>
<reference evidence="7" key="1">
    <citation type="submission" date="2019-09" db="EMBL/GenBank/DDBJ databases">
        <authorList>
            <person name="Teo W.F.A."/>
            <person name="Duangmal K."/>
        </authorList>
    </citation>
    <scope>NUCLEOTIDE SEQUENCE [LARGE SCALE GENOMIC DNA]</scope>
    <source>
        <strain evidence="7">K81G1</strain>
    </source>
</reference>